<dbReference type="SUPFAM" id="SSF48452">
    <property type="entry name" value="TPR-like"/>
    <property type="match status" value="1"/>
</dbReference>
<feature type="region of interest" description="Disordered" evidence="11">
    <location>
        <begin position="709"/>
        <end position="778"/>
    </location>
</feature>
<evidence type="ECO:0000256" key="3">
    <source>
        <dbReference type="ARBA" id="ARBA00006800"/>
    </source>
</evidence>
<evidence type="ECO:0000313" key="13">
    <source>
        <dbReference type="EMBL" id="PWA01942.1"/>
    </source>
</evidence>
<dbReference type="InterPro" id="IPR011990">
    <property type="entry name" value="TPR-like_helical_dom_sf"/>
</dbReference>
<comment type="similarity">
    <text evidence="4">Belongs to the SRP72 family.</text>
</comment>
<dbReference type="Gene3D" id="1.25.40.10">
    <property type="entry name" value="Tetratricopeptide repeat domain"/>
    <property type="match status" value="1"/>
</dbReference>
<evidence type="ECO:0000256" key="4">
    <source>
        <dbReference type="ARBA" id="ARBA00007676"/>
    </source>
</evidence>
<feature type="domain" description="Signal recognition particle SRP72 subunit RNA-binding" evidence="12">
    <location>
        <begin position="576"/>
        <end position="626"/>
    </location>
</feature>
<dbReference type="PANTHER" id="PTHR14094:SF9">
    <property type="entry name" value="SIGNAL RECOGNITION PARTICLE SUBUNIT SRP72"/>
    <property type="match status" value="1"/>
</dbReference>
<evidence type="ECO:0000256" key="7">
    <source>
        <dbReference type="ARBA" id="ARBA00022490"/>
    </source>
</evidence>
<evidence type="ECO:0000256" key="8">
    <source>
        <dbReference type="ARBA" id="ARBA00022824"/>
    </source>
</evidence>
<dbReference type="GO" id="GO:0005783">
    <property type="term" value="C:endoplasmic reticulum"/>
    <property type="evidence" value="ECO:0007669"/>
    <property type="project" value="UniProtKB-SubCell"/>
</dbReference>
<evidence type="ECO:0000256" key="5">
    <source>
        <dbReference type="ARBA" id="ARBA00018350"/>
    </source>
</evidence>
<dbReference type="Pfam" id="PF17004">
    <property type="entry name" value="SRP_TPR_like"/>
    <property type="match status" value="1"/>
</dbReference>
<organism evidence="13 14">
    <name type="scientific">Smittium angustum</name>
    <dbReference type="NCBI Taxonomy" id="133377"/>
    <lineage>
        <taxon>Eukaryota</taxon>
        <taxon>Fungi</taxon>
        <taxon>Fungi incertae sedis</taxon>
        <taxon>Zoopagomycota</taxon>
        <taxon>Kickxellomycotina</taxon>
        <taxon>Harpellomycetes</taxon>
        <taxon>Harpellales</taxon>
        <taxon>Legeriomycetaceae</taxon>
        <taxon>Smittium</taxon>
    </lineage>
</organism>
<dbReference type="GO" id="GO:0006614">
    <property type="term" value="P:SRP-dependent cotranslational protein targeting to membrane"/>
    <property type="evidence" value="ECO:0007669"/>
    <property type="project" value="InterPro"/>
</dbReference>
<sequence>MSKKEEKIIGLYKDLHLSISDNDYDQAYKICDKILTSKPKDSLAAKTKISCFIKLEKFNEAIDFIAKATKSNLLKNSEIAFENAYSLFSKGNFQDALLALNPAPKTERVQLLIAQINYKLENFQNSIDVYQELLESDNLIAEKDDIHTNINASIAASAVANPSKVSASLESKISDGSTFESIYNQSVYYTSVNQHQKATKLLEKAQSVGTQSLKEAGYTDLEIQGELAPVLAQLGYANYLANKHEAIKSWEKVVGLKNADAATKAIAEVNLLCSREFKRKRAILRAANKVCGFESSKLRKQFNESQKSAMVLNAATLYTKAGMYRNATKLLKKRSSSINNLDPNCTHILKTKISVDSGFSNYPISKIGNLVKTVPKDQQATFIAAGTKSICKKNTITNLKKLKELLISGIDTEFVMKPVVLAPDFAKQLNKAKEICSSEEWENLTTNFTNSLERQVAGSNNQQDYLMACIAALILKNIDFGKKILRQALDMNHGDETLSIALAYLFLDDNIDSEKCGKLVNLVDEKTLENKNSSRISVEDYIPGGKKRFLVKNSSRINKDIQKLIGAEPKTKDKTTRKIKKDASSNEGKAREIKPNEKKQKGGKVRPAGSLDPERWIPLRMRSYYRIKGHNRKAKAMRGGAQGNTGVQEAESLNVNEIPSLKVQKKIDRNKQTKKYKHYQKALQETQSEEKTLEQPAFLKNLLENAEGVEKEDGKGIERSKKSDRFGKVVREREEEDRVREELREERERDIARQKKEKAGARKKRKITTFLATKKTSRGQPVISSKINLLLGKIETGAKYNR</sequence>
<reference evidence="13 14" key="1">
    <citation type="journal article" date="2018" name="MBio">
        <title>Comparative Genomics Reveals the Core Gene Toolbox for the Fungus-Insect Symbiosis.</title>
        <authorList>
            <person name="Wang Y."/>
            <person name="Stata M."/>
            <person name="Wang W."/>
            <person name="Stajich J.E."/>
            <person name="White M.M."/>
            <person name="Moncalvo J.M."/>
        </authorList>
    </citation>
    <scope>NUCLEOTIDE SEQUENCE [LARGE SCALE GENOMIC DNA]</scope>
    <source>
        <strain evidence="13 14">AUS-126-30</strain>
    </source>
</reference>
<protein>
    <recommendedName>
        <fullName evidence="5">Signal recognition particle subunit SRP72</fullName>
    </recommendedName>
    <alternativeName>
        <fullName evidence="6">rRNA-processing protein FYV7</fullName>
    </alternativeName>
</protein>
<dbReference type="Pfam" id="PF08492">
    <property type="entry name" value="SRP72"/>
    <property type="match status" value="1"/>
</dbReference>
<evidence type="ECO:0000256" key="10">
    <source>
        <dbReference type="ARBA" id="ARBA00023274"/>
    </source>
</evidence>
<keyword evidence="9" id="KW-0733">Signal recognition particle</keyword>
<accession>A0A2U1JA00</accession>
<dbReference type="Pfam" id="PF08524">
    <property type="entry name" value="rRNA_processing"/>
    <property type="match status" value="1"/>
</dbReference>
<feature type="compositionally biased region" description="Basic and acidic residues" evidence="11">
    <location>
        <begin position="569"/>
        <end position="600"/>
    </location>
</feature>
<evidence type="ECO:0000256" key="6">
    <source>
        <dbReference type="ARBA" id="ARBA00018780"/>
    </source>
</evidence>
<dbReference type="InterPro" id="IPR026270">
    <property type="entry name" value="SRP72"/>
</dbReference>
<dbReference type="GO" id="GO:0008312">
    <property type="term" value="F:7S RNA binding"/>
    <property type="evidence" value="ECO:0007669"/>
    <property type="project" value="InterPro"/>
</dbReference>
<keyword evidence="7" id="KW-0963">Cytoplasm</keyword>
<keyword evidence="14" id="KW-1185">Reference proteome</keyword>
<comment type="caution">
    <text evidence="13">The sequence shown here is derived from an EMBL/GenBank/DDBJ whole genome shotgun (WGS) entry which is preliminary data.</text>
</comment>
<comment type="subcellular location">
    <subcellularLocation>
        <location evidence="2">Cytoplasm</location>
    </subcellularLocation>
    <subcellularLocation>
        <location evidence="1">Endoplasmic reticulum</location>
    </subcellularLocation>
</comment>
<dbReference type="PANTHER" id="PTHR14094">
    <property type="entry name" value="SIGNAL RECOGNITION PARTICLE 72"/>
    <property type="match status" value="1"/>
</dbReference>
<evidence type="ECO:0000256" key="9">
    <source>
        <dbReference type="ARBA" id="ARBA00023135"/>
    </source>
</evidence>
<dbReference type="GO" id="GO:0043022">
    <property type="term" value="F:ribosome binding"/>
    <property type="evidence" value="ECO:0007669"/>
    <property type="project" value="TreeGrafter"/>
</dbReference>
<dbReference type="Proteomes" id="UP000245591">
    <property type="component" value="Unassembled WGS sequence"/>
</dbReference>
<dbReference type="InterPro" id="IPR013730">
    <property type="entry name" value="Fyv7/TAP26"/>
</dbReference>
<name>A0A2U1JA00_SMIAN</name>
<evidence type="ECO:0000259" key="12">
    <source>
        <dbReference type="Pfam" id="PF08492"/>
    </source>
</evidence>
<evidence type="ECO:0000256" key="11">
    <source>
        <dbReference type="SAM" id="MobiDB-lite"/>
    </source>
</evidence>
<proteinExistence type="inferred from homology"/>
<dbReference type="EMBL" id="MBFU01000119">
    <property type="protein sequence ID" value="PWA01942.1"/>
    <property type="molecule type" value="Genomic_DNA"/>
</dbReference>
<feature type="region of interest" description="Disordered" evidence="11">
    <location>
        <begin position="568"/>
        <end position="612"/>
    </location>
</feature>
<evidence type="ECO:0000256" key="2">
    <source>
        <dbReference type="ARBA" id="ARBA00004496"/>
    </source>
</evidence>
<dbReference type="InterPro" id="IPR013699">
    <property type="entry name" value="Signal_recog_part_SRP72_RNA-bd"/>
</dbReference>
<feature type="compositionally biased region" description="Basic and acidic residues" evidence="11">
    <location>
        <begin position="709"/>
        <end position="760"/>
    </location>
</feature>
<evidence type="ECO:0000256" key="1">
    <source>
        <dbReference type="ARBA" id="ARBA00004240"/>
    </source>
</evidence>
<dbReference type="GO" id="GO:0005786">
    <property type="term" value="C:signal recognition particle, endoplasmic reticulum targeting"/>
    <property type="evidence" value="ECO:0007669"/>
    <property type="project" value="UniProtKB-KW"/>
</dbReference>
<comment type="similarity">
    <text evidence="3">Belongs to the FYV7 family.</text>
</comment>
<keyword evidence="8" id="KW-0256">Endoplasmic reticulum</keyword>
<evidence type="ECO:0000313" key="14">
    <source>
        <dbReference type="Proteomes" id="UP000245591"/>
    </source>
</evidence>
<dbReference type="AlphaFoldDB" id="A0A2U1JA00"/>
<keyword evidence="10" id="KW-0687">Ribonucleoprotein</keyword>
<dbReference type="InterPro" id="IPR031545">
    <property type="entry name" value="SRP72_TPR-like"/>
</dbReference>
<gene>
    <name evidence="13" type="ORF">BB558_001930</name>
</gene>